<keyword evidence="4" id="KW-1185">Reference proteome</keyword>
<organism evidence="3 4">
    <name type="scientific">Qipengyuania flava</name>
    <dbReference type="NCBI Taxonomy" id="192812"/>
    <lineage>
        <taxon>Bacteria</taxon>
        <taxon>Pseudomonadati</taxon>
        <taxon>Pseudomonadota</taxon>
        <taxon>Alphaproteobacteria</taxon>
        <taxon>Sphingomonadales</taxon>
        <taxon>Erythrobacteraceae</taxon>
        <taxon>Qipengyuania</taxon>
    </lineage>
</organism>
<dbReference type="AlphaFoldDB" id="A0A3T1CGP5"/>
<feature type="transmembrane region" description="Helical" evidence="1">
    <location>
        <begin position="385"/>
        <end position="404"/>
    </location>
</feature>
<dbReference type="Pfam" id="PF04235">
    <property type="entry name" value="DUF418"/>
    <property type="match status" value="1"/>
</dbReference>
<dbReference type="InterPro" id="IPR007349">
    <property type="entry name" value="DUF418"/>
</dbReference>
<sequence length="429" mass="47293">MNQHETTTPAADAAPDQAVPTAVSGNRIASLDFIRGIAVMGILAANIVSFGQPFAAYMYPDAFLTGHSAAEESMWIAQFVLIDGKMRGLFTLLFGAGLYLFMERAWARGEGRLLQARRLFWLLLFGLVHFYLIWRGDILIFYAVFGFIALACIRWAAKTQLVVGLVGYALGILLVGSFALSPYLIAETSFGDQPDFSETREQFAADKASTLAAGETEYRIITEGSYLEYVQYNLTEHAADPLFGLFLFGFESIPLMLIGMALYRWGFFSGGLDSRKMMRWGIAGIVLGSLATLLVALWVKGTGFSYWSTLAAFMSVSLLPRLPVVLGLAAVLAVFGQGASGWLAERISAAGRAAFTNYLGTSIVMLVLFHGGGVGLYGALGRTELYLVTLAAWALMLAWSKPWLERFRFGPLEWLWRCLTYLRVFPLRR</sequence>
<evidence type="ECO:0000313" key="3">
    <source>
        <dbReference type="EMBL" id="BBI20120.1"/>
    </source>
</evidence>
<feature type="transmembrane region" description="Helical" evidence="1">
    <location>
        <begin position="37"/>
        <end position="59"/>
    </location>
</feature>
<dbReference type="InterPro" id="IPR052529">
    <property type="entry name" value="Bact_Transport_Assoc"/>
</dbReference>
<accession>A0A3T1CGP5</accession>
<dbReference type="PANTHER" id="PTHR30590:SF2">
    <property type="entry name" value="INNER MEMBRANE PROTEIN"/>
    <property type="match status" value="1"/>
</dbReference>
<evidence type="ECO:0000313" key="4">
    <source>
        <dbReference type="Proteomes" id="UP000290057"/>
    </source>
</evidence>
<keyword evidence="1" id="KW-0812">Transmembrane</keyword>
<dbReference type="PANTHER" id="PTHR30590">
    <property type="entry name" value="INNER MEMBRANE PROTEIN"/>
    <property type="match status" value="1"/>
</dbReference>
<feature type="transmembrane region" description="Helical" evidence="1">
    <location>
        <begin position="119"/>
        <end position="134"/>
    </location>
</feature>
<feature type="transmembrane region" description="Helical" evidence="1">
    <location>
        <begin position="242"/>
        <end position="265"/>
    </location>
</feature>
<keyword evidence="1" id="KW-1133">Transmembrane helix</keyword>
<proteinExistence type="predicted"/>
<gene>
    <name evidence="3" type="ORF">EKJ_09670</name>
</gene>
<keyword evidence="1" id="KW-0472">Membrane</keyword>
<dbReference type="RefSeq" id="WP_232036758.1">
    <property type="nucleotide sequence ID" value="NZ_AP019389.1"/>
</dbReference>
<feature type="domain" description="DUF418" evidence="2">
    <location>
        <begin position="262"/>
        <end position="422"/>
    </location>
</feature>
<reference evidence="3 4" key="1">
    <citation type="submission" date="2019-01" db="EMBL/GenBank/DDBJ databases">
        <title>Complete genome sequence of Erythrobacter flavus KJ5.</title>
        <authorList>
            <person name="Kanesaki Y."/>
            <person name="Brotosudarmo T."/>
            <person name="Moriuchi R."/>
            <person name="Awai K."/>
        </authorList>
    </citation>
    <scope>NUCLEOTIDE SEQUENCE [LARGE SCALE GENOMIC DNA]</scope>
    <source>
        <strain evidence="3 4">KJ5</strain>
    </source>
</reference>
<evidence type="ECO:0000259" key="2">
    <source>
        <dbReference type="Pfam" id="PF04235"/>
    </source>
</evidence>
<feature type="transmembrane region" description="Helical" evidence="1">
    <location>
        <begin position="355"/>
        <end position="379"/>
    </location>
</feature>
<feature type="transmembrane region" description="Helical" evidence="1">
    <location>
        <begin position="89"/>
        <end position="107"/>
    </location>
</feature>
<feature type="transmembrane region" description="Helical" evidence="1">
    <location>
        <begin position="164"/>
        <end position="185"/>
    </location>
</feature>
<dbReference type="Proteomes" id="UP000290057">
    <property type="component" value="Chromosome"/>
</dbReference>
<evidence type="ECO:0000256" key="1">
    <source>
        <dbReference type="SAM" id="Phobius"/>
    </source>
</evidence>
<feature type="transmembrane region" description="Helical" evidence="1">
    <location>
        <begin position="277"/>
        <end position="299"/>
    </location>
</feature>
<name>A0A3T1CGP5_9SPHN</name>
<feature type="transmembrane region" description="Helical" evidence="1">
    <location>
        <begin position="140"/>
        <end position="157"/>
    </location>
</feature>
<dbReference type="EMBL" id="AP019389">
    <property type="protein sequence ID" value="BBI20120.1"/>
    <property type="molecule type" value="Genomic_DNA"/>
</dbReference>
<feature type="transmembrane region" description="Helical" evidence="1">
    <location>
        <begin position="319"/>
        <end position="343"/>
    </location>
</feature>
<protein>
    <recommendedName>
        <fullName evidence="2">DUF418 domain-containing protein</fullName>
    </recommendedName>
</protein>